<feature type="chain" id="PRO_5032577669" description="Lipocalin-like domain-containing protein" evidence="1">
    <location>
        <begin position="23"/>
        <end position="139"/>
    </location>
</feature>
<organism evidence="2 3">
    <name type="scientific">Moheibacter lacus</name>
    <dbReference type="NCBI Taxonomy" id="2745851"/>
    <lineage>
        <taxon>Bacteria</taxon>
        <taxon>Pseudomonadati</taxon>
        <taxon>Bacteroidota</taxon>
        <taxon>Flavobacteriia</taxon>
        <taxon>Flavobacteriales</taxon>
        <taxon>Weeksellaceae</taxon>
        <taxon>Moheibacter</taxon>
    </lineage>
</organism>
<gene>
    <name evidence="2" type="ORF">HU137_00795</name>
</gene>
<comment type="caution">
    <text evidence="2">The sequence shown here is derived from an EMBL/GenBank/DDBJ whole genome shotgun (WGS) entry which is preliminary data.</text>
</comment>
<accession>A0A838ZQV2</accession>
<keyword evidence="3" id="KW-1185">Reference proteome</keyword>
<dbReference type="Proteomes" id="UP000552241">
    <property type="component" value="Unassembled WGS sequence"/>
</dbReference>
<protein>
    <recommendedName>
        <fullName evidence="4">Lipocalin-like domain-containing protein</fullName>
    </recommendedName>
</protein>
<evidence type="ECO:0000256" key="1">
    <source>
        <dbReference type="SAM" id="SignalP"/>
    </source>
</evidence>
<sequence>MKKVFAMLFALSLGLGMLSCSSDDDGGDGPNYSVVGRWEITNYTVNGTVVEECSNNGTRQFRTDGSYLQDEFIEDENGVCTETLNSPVIGSYTKSGDNLNVTISGTTKNYDIEFTSETRFTLTEEFNNVDFVYTYVKVN</sequence>
<feature type="signal peptide" evidence="1">
    <location>
        <begin position="1"/>
        <end position="22"/>
    </location>
</feature>
<dbReference type="AlphaFoldDB" id="A0A838ZQV2"/>
<evidence type="ECO:0000313" key="2">
    <source>
        <dbReference type="EMBL" id="MBA5628303.1"/>
    </source>
</evidence>
<evidence type="ECO:0008006" key="4">
    <source>
        <dbReference type="Google" id="ProtNLM"/>
    </source>
</evidence>
<keyword evidence="1" id="KW-0732">Signal</keyword>
<name>A0A838ZQV2_9FLAO</name>
<dbReference type="RefSeq" id="WP_182041909.1">
    <property type="nucleotide sequence ID" value="NZ_JACDZE010000001.1"/>
</dbReference>
<reference evidence="2 3" key="1">
    <citation type="submission" date="2020-07" db="EMBL/GenBank/DDBJ databases">
        <title>Moheibacter lacus sp. nov., a member of the family Flavobacteriaceae isolated from freshwater lake sediment.</title>
        <authorList>
            <person name="Liu Y."/>
        </authorList>
    </citation>
    <scope>NUCLEOTIDE SEQUENCE [LARGE SCALE GENOMIC DNA]</scope>
    <source>
        <strain evidence="2 3">BDHS18</strain>
    </source>
</reference>
<proteinExistence type="predicted"/>
<evidence type="ECO:0000313" key="3">
    <source>
        <dbReference type="Proteomes" id="UP000552241"/>
    </source>
</evidence>
<dbReference type="EMBL" id="JACDZE010000001">
    <property type="protein sequence ID" value="MBA5628303.1"/>
    <property type="molecule type" value="Genomic_DNA"/>
</dbReference>
<dbReference type="PROSITE" id="PS51257">
    <property type="entry name" value="PROKAR_LIPOPROTEIN"/>
    <property type="match status" value="1"/>
</dbReference>